<dbReference type="InterPro" id="IPR052340">
    <property type="entry name" value="RNase_Y/CdgJ"/>
</dbReference>
<protein>
    <submittedName>
        <fullName evidence="2">HDOD domain-containing protein</fullName>
    </submittedName>
</protein>
<dbReference type="AlphaFoldDB" id="A0A8J6NCP5"/>
<dbReference type="EMBL" id="JACNJZ010000054">
    <property type="protein sequence ID" value="MBC8316787.1"/>
    <property type="molecule type" value="Genomic_DNA"/>
</dbReference>
<dbReference type="Pfam" id="PF08668">
    <property type="entry name" value="HDOD"/>
    <property type="match status" value="1"/>
</dbReference>
<name>A0A8J6NCP5_9BACT</name>
<proteinExistence type="predicted"/>
<reference evidence="2 3" key="1">
    <citation type="submission" date="2020-08" db="EMBL/GenBank/DDBJ databases">
        <title>Bridging the membrane lipid divide: bacteria of the FCB group superphylum have the potential to synthesize archaeal ether lipids.</title>
        <authorList>
            <person name="Villanueva L."/>
            <person name="Von Meijenfeldt F.A.B."/>
            <person name="Westbye A.B."/>
            <person name="Yadav S."/>
            <person name="Hopmans E.C."/>
            <person name="Dutilh B.E."/>
            <person name="Sinninghe Damste J.S."/>
        </authorList>
    </citation>
    <scope>NUCLEOTIDE SEQUENCE [LARGE SCALE GENOMIC DNA]</scope>
    <source>
        <strain evidence="2">NIOZ-UU47</strain>
    </source>
</reference>
<dbReference type="Gene3D" id="1.10.3210.10">
    <property type="entry name" value="Hypothetical protein af1432"/>
    <property type="match status" value="1"/>
</dbReference>
<dbReference type="Gene3D" id="3.30.450.40">
    <property type="match status" value="1"/>
</dbReference>
<gene>
    <name evidence="2" type="ORF">H8E41_02710</name>
</gene>
<dbReference type="PANTHER" id="PTHR33525">
    <property type="match status" value="1"/>
</dbReference>
<dbReference type="InterPro" id="IPR029016">
    <property type="entry name" value="GAF-like_dom_sf"/>
</dbReference>
<evidence type="ECO:0000313" key="2">
    <source>
        <dbReference type="EMBL" id="MBC8316787.1"/>
    </source>
</evidence>
<dbReference type="InterPro" id="IPR013976">
    <property type="entry name" value="HDOD"/>
</dbReference>
<feature type="domain" description="HDOD" evidence="1">
    <location>
        <begin position="24"/>
        <end position="222"/>
    </location>
</feature>
<accession>A0A8J6NCP5</accession>
<comment type="caution">
    <text evidence="2">The sequence shown here is derived from an EMBL/GenBank/DDBJ whole genome shotgun (WGS) entry which is preliminary data.</text>
</comment>
<dbReference type="SUPFAM" id="SSF109604">
    <property type="entry name" value="HD-domain/PDEase-like"/>
    <property type="match status" value="1"/>
</dbReference>
<dbReference type="PROSITE" id="PS51833">
    <property type="entry name" value="HDOD"/>
    <property type="match status" value="1"/>
</dbReference>
<dbReference type="PANTHER" id="PTHR33525:SF3">
    <property type="entry name" value="RIBONUCLEASE Y"/>
    <property type="match status" value="1"/>
</dbReference>
<evidence type="ECO:0000259" key="1">
    <source>
        <dbReference type="PROSITE" id="PS51833"/>
    </source>
</evidence>
<sequence>MSESTRKQSGKLAEIFAKINMSDLPAMSTHVKEILDLTSNKKYLKHEHLTKIVLQDYSLTNKVLQFANSAYYSPGQKVSTVSMAVAILGFDTVRDLCLAIALFDDFIQAGVEKEAISKLLIRSFLSAMLAREIVSTRFIRILPEEAFICSLMRNLGKMVACIYFPALFQDIEQEVTASGISEDDAARSVLDGMTFSELGVELAKFWNLTDTVIASMDTDPQKPESEDDEVGYLKCMADFSNRFVEGLCGHNNLEPLLQKYGEVLLIDEDDAIEILEDTAEASSVIFDSIRFGLQELEECRRKDEEPRSEKEIAAEGPSGINEESIQEYSLKLTQTLMAPFKLEHFFSLLAEALWKGVGFDRVVLSMLKVQGSEKYIKGLIGRGEMDSEGVKNFQHPVTRAEYAVVQALKGCKDMVVPENTPGAFPDELQDFVRSRTVYLFPICLRKKGIALLYMDKKSDQPALTKKQVKYTRMFRDLAVKALMKKDKTQ</sequence>
<evidence type="ECO:0000313" key="3">
    <source>
        <dbReference type="Proteomes" id="UP000614424"/>
    </source>
</evidence>
<dbReference type="Proteomes" id="UP000614424">
    <property type="component" value="Unassembled WGS sequence"/>
</dbReference>
<organism evidence="2 3">
    <name type="scientific">Candidatus Desulfobia pelagia</name>
    <dbReference type="NCBI Taxonomy" id="2841692"/>
    <lineage>
        <taxon>Bacteria</taxon>
        <taxon>Pseudomonadati</taxon>
        <taxon>Thermodesulfobacteriota</taxon>
        <taxon>Desulfobulbia</taxon>
        <taxon>Desulfobulbales</taxon>
        <taxon>Desulfobulbaceae</taxon>
        <taxon>Candidatus Desulfobia</taxon>
    </lineage>
</organism>